<dbReference type="Proteomes" id="UP000663828">
    <property type="component" value="Unassembled WGS sequence"/>
</dbReference>
<organism evidence="3 4">
    <name type="scientific">Adineta ricciae</name>
    <name type="common">Rotifer</name>
    <dbReference type="NCBI Taxonomy" id="249248"/>
    <lineage>
        <taxon>Eukaryota</taxon>
        <taxon>Metazoa</taxon>
        <taxon>Spiralia</taxon>
        <taxon>Gnathifera</taxon>
        <taxon>Rotifera</taxon>
        <taxon>Eurotatoria</taxon>
        <taxon>Bdelloidea</taxon>
        <taxon>Adinetida</taxon>
        <taxon>Adinetidae</taxon>
        <taxon>Adineta</taxon>
    </lineage>
</organism>
<evidence type="ECO:0000313" key="3">
    <source>
        <dbReference type="EMBL" id="CAF1608318.1"/>
    </source>
</evidence>
<accession>A0A816BJ34</accession>
<proteinExistence type="predicted"/>
<sequence length="77" mass="8191">MSSNDVVFGGFTGGHDSVPGVGDVPPSTGGFEQINTFTNPQLYAHTHFDPNNCPGIVHWDLEEFVASALSPHPPVDK</sequence>
<dbReference type="Proteomes" id="UP000663852">
    <property type="component" value="Unassembled WGS sequence"/>
</dbReference>
<evidence type="ECO:0000313" key="2">
    <source>
        <dbReference type="EMBL" id="CAF1437159.1"/>
    </source>
</evidence>
<comment type="caution">
    <text evidence="3">The sequence shown here is derived from an EMBL/GenBank/DDBJ whole genome shotgun (WGS) entry which is preliminary data.</text>
</comment>
<feature type="region of interest" description="Disordered" evidence="1">
    <location>
        <begin position="1"/>
        <end position="29"/>
    </location>
</feature>
<gene>
    <name evidence="2" type="ORF">EDS130_LOCUS38603</name>
    <name evidence="3" type="ORF">XAT740_LOCUS48567</name>
</gene>
<name>A0A816BJ34_ADIRI</name>
<evidence type="ECO:0000313" key="4">
    <source>
        <dbReference type="Proteomes" id="UP000663828"/>
    </source>
</evidence>
<evidence type="ECO:0000256" key="1">
    <source>
        <dbReference type="SAM" id="MobiDB-lite"/>
    </source>
</evidence>
<dbReference type="EMBL" id="CAJNOJ010000408">
    <property type="protein sequence ID" value="CAF1437159.1"/>
    <property type="molecule type" value="Genomic_DNA"/>
</dbReference>
<reference evidence="3" key="1">
    <citation type="submission" date="2021-02" db="EMBL/GenBank/DDBJ databases">
        <authorList>
            <person name="Nowell W R."/>
        </authorList>
    </citation>
    <scope>NUCLEOTIDE SEQUENCE</scope>
</reference>
<protein>
    <submittedName>
        <fullName evidence="3">Uncharacterized protein</fullName>
    </submittedName>
</protein>
<dbReference type="EMBL" id="CAJNOR010006991">
    <property type="protein sequence ID" value="CAF1608318.1"/>
    <property type="molecule type" value="Genomic_DNA"/>
</dbReference>
<keyword evidence="4" id="KW-1185">Reference proteome</keyword>
<dbReference type="AlphaFoldDB" id="A0A816BJ34"/>